<evidence type="ECO:0000313" key="4">
    <source>
        <dbReference type="Proteomes" id="UP000070505"/>
    </source>
</evidence>
<evidence type="ECO:0000256" key="1">
    <source>
        <dbReference type="ARBA" id="ARBA00009981"/>
    </source>
</evidence>
<evidence type="ECO:0000256" key="2">
    <source>
        <dbReference type="RuleBase" id="RU362080"/>
    </source>
</evidence>
<dbReference type="Gene3D" id="3.40.1620.10">
    <property type="entry name" value="YefM-like domain"/>
    <property type="match status" value="1"/>
</dbReference>
<dbReference type="Pfam" id="PF02604">
    <property type="entry name" value="PhdYeFM_antitox"/>
    <property type="match status" value="1"/>
</dbReference>
<accession>A0A135Z4S6</accession>
<dbReference type="Proteomes" id="UP000070505">
    <property type="component" value="Unassembled WGS sequence"/>
</dbReference>
<dbReference type="SUPFAM" id="SSF143120">
    <property type="entry name" value="YefM-like"/>
    <property type="match status" value="1"/>
</dbReference>
<comment type="similarity">
    <text evidence="1 2">Belongs to the phD/YefM antitoxin family.</text>
</comment>
<comment type="caution">
    <text evidence="3">The sequence shown here is derived from an EMBL/GenBank/DDBJ whole genome shotgun (WGS) entry which is preliminary data.</text>
</comment>
<sequence length="90" mass="10521">MPTIKSSTDLRNNYNEISTFCHETKEPVFITKNGRGDLAVMSIDLFNKFMNKYELYRLLSQSESDFNNNRTLSFEESMQNLREELNNGAK</sequence>
<dbReference type="InterPro" id="IPR036165">
    <property type="entry name" value="YefM-like_sf"/>
</dbReference>
<dbReference type="EMBL" id="LSRC01000040">
    <property type="protein sequence ID" value="KXI16670.1"/>
    <property type="molecule type" value="Genomic_DNA"/>
</dbReference>
<gene>
    <name evidence="3" type="ORF">HMPREF3230_00985</name>
</gene>
<reference evidence="3 4" key="1">
    <citation type="submission" date="2016-02" db="EMBL/GenBank/DDBJ databases">
        <authorList>
            <person name="Wen L."/>
            <person name="He K."/>
            <person name="Yang H."/>
        </authorList>
    </citation>
    <scope>NUCLEOTIDE SEQUENCE [LARGE SCALE GENOMIC DNA]</scope>
    <source>
        <strain evidence="3 4">CMW7778B</strain>
    </source>
</reference>
<dbReference type="InterPro" id="IPR006442">
    <property type="entry name" value="Antitoxin_Phd/YefM"/>
</dbReference>
<evidence type="ECO:0000313" key="3">
    <source>
        <dbReference type="EMBL" id="KXI16670.1"/>
    </source>
</evidence>
<dbReference type="PATRIC" id="fig|2702.101.peg.966"/>
<organism evidence="3 4">
    <name type="scientific">Gardnerella vaginalis</name>
    <dbReference type="NCBI Taxonomy" id="2702"/>
    <lineage>
        <taxon>Bacteria</taxon>
        <taxon>Bacillati</taxon>
        <taxon>Actinomycetota</taxon>
        <taxon>Actinomycetes</taxon>
        <taxon>Bifidobacteriales</taxon>
        <taxon>Bifidobacteriaceae</taxon>
        <taxon>Gardnerella</taxon>
    </lineage>
</organism>
<proteinExistence type="inferred from homology"/>
<dbReference type="NCBIfam" id="TIGR01552">
    <property type="entry name" value="phd_fam"/>
    <property type="match status" value="1"/>
</dbReference>
<protein>
    <recommendedName>
        <fullName evidence="2">Antitoxin</fullName>
    </recommendedName>
</protein>
<dbReference type="AlphaFoldDB" id="A0A135Z4S6"/>
<comment type="function">
    <text evidence="2">Antitoxin component of a type II toxin-antitoxin (TA) system.</text>
</comment>
<dbReference type="RefSeq" id="WP_075523772.1">
    <property type="nucleotide sequence ID" value="NZ_KQ961869.1"/>
</dbReference>
<name>A0A135Z4S6_GARVA</name>